<dbReference type="AlphaFoldDB" id="D3VJR8"/>
<name>D3VJR8_XENNA</name>
<accession>D3VJR8</accession>
<dbReference type="STRING" id="406817.XNC1_2923"/>
<evidence type="ECO:0000313" key="2">
    <source>
        <dbReference type="Proteomes" id="UP000008075"/>
    </source>
</evidence>
<dbReference type="HOGENOM" id="CLU_1255563_0_0_6"/>
<proteinExistence type="predicted"/>
<protein>
    <submittedName>
        <fullName evidence="1">Uncharacterized protein</fullName>
    </submittedName>
</protein>
<evidence type="ECO:0000313" key="1">
    <source>
        <dbReference type="EMBL" id="CBJ90977.1"/>
    </source>
</evidence>
<dbReference type="GeneID" id="94018795"/>
<reference evidence="1 2" key="1">
    <citation type="journal article" date="2011" name="PLoS ONE">
        <title>The entomopathogenic bacterial endosymbionts xenorhabdus and photorhabdus: convergent lifestyles from divergent genomes.</title>
        <authorList>
            <person name="Chaston J.M."/>
            <person name="Suen G."/>
            <person name="Tucker S.L."/>
            <person name="Andersen A.W."/>
            <person name="Bhasin A."/>
            <person name="Bode E."/>
            <person name="Bode H.B."/>
            <person name="Brachmann A.O."/>
            <person name="Cowles C.E."/>
            <person name="Cowles K.N."/>
            <person name="Darby C."/>
            <person name="de Leon L."/>
            <person name="Drace K."/>
            <person name="Du Z."/>
            <person name="Givaudan A."/>
            <person name="Herbert Tran E.E."/>
            <person name="Jewell K.A."/>
            <person name="Knack J.J."/>
            <person name="Krasomil-Osterfeld K.C."/>
            <person name="Kukor R."/>
            <person name="Lanois A."/>
            <person name="Latreille P."/>
            <person name="Leimgruber N.K."/>
            <person name="Lipke C.M."/>
            <person name="Liu R."/>
            <person name="Lu X."/>
            <person name="Martens E.C."/>
            <person name="Marri P.R."/>
            <person name="Medigue C."/>
            <person name="Menard M.L."/>
            <person name="Miller N.M."/>
            <person name="Morales-Soto N."/>
            <person name="Norton S."/>
            <person name="Ogier J.C."/>
            <person name="Orchard S.S."/>
            <person name="Park D."/>
            <person name="Park Y."/>
            <person name="Qurollo B.A."/>
            <person name="Sugar D.R."/>
            <person name="Richards G.R."/>
            <person name="Rouy Z."/>
            <person name="Slominski B."/>
            <person name="Slominski K."/>
            <person name="Snyder H."/>
            <person name="Tjaden B.C."/>
            <person name="van der Hoeven R."/>
            <person name="Welch R.D."/>
            <person name="Wheeler C."/>
            <person name="Xiang B."/>
            <person name="Barbazuk B."/>
            <person name="Gaudriault S."/>
            <person name="Goodner B."/>
            <person name="Slater S.C."/>
            <person name="Forst S."/>
            <person name="Goldman B.S."/>
            <person name="Goodrich-Blair H."/>
        </authorList>
    </citation>
    <scope>NUCLEOTIDE SEQUENCE [LARGE SCALE GENOMIC DNA]</scope>
    <source>
        <strain evidence="2">ATCC 19061 / DSM 3370 / CCUG 14189 / LMG 1036 / NCIMB 9965 / AN6</strain>
    </source>
</reference>
<organism evidence="1 2">
    <name type="scientific">Xenorhabdus nematophila (strain ATCC 19061 / DSM 3370 / CCUG 14189 / LMG 1036 / NCIMB 9965 / AN6)</name>
    <dbReference type="NCBI Taxonomy" id="406817"/>
    <lineage>
        <taxon>Bacteria</taxon>
        <taxon>Pseudomonadati</taxon>
        <taxon>Pseudomonadota</taxon>
        <taxon>Gammaproteobacteria</taxon>
        <taxon>Enterobacterales</taxon>
        <taxon>Morganellaceae</taxon>
        <taxon>Xenorhabdus</taxon>
    </lineage>
</organism>
<dbReference type="RefSeq" id="WP_013184715.1">
    <property type="nucleotide sequence ID" value="NC_014228.1"/>
</dbReference>
<dbReference type="Proteomes" id="UP000008075">
    <property type="component" value="Chromosome"/>
</dbReference>
<keyword evidence="2" id="KW-1185">Reference proteome</keyword>
<gene>
    <name evidence="1" type="ordered locus">XNC1_2923</name>
</gene>
<dbReference type="EMBL" id="FN667742">
    <property type="protein sequence ID" value="CBJ90977.1"/>
    <property type="molecule type" value="Genomic_DNA"/>
</dbReference>
<sequence length="220" mass="24993">MSMKEIINKSSGHDSETHIELFTASRIHYKGHSRSFGNIGSTRFVGNQTVNIRNENGELNSLRVKPNLKSWPITINRINMGKSITLVGSWTSNKYFFYTTNNNIFSGQFNEISLTGVDYKHVIDLWINKTPLLYSGAWDYELSNIPGAQRHMKVSLLDDNINYSSNDDLSGLKQAFLQNVNEGDEVLVVFRATGEERKYTSLSKIEKHTNPTSINLKIKN</sequence>
<dbReference type="KEGG" id="xne:XNC1_2923"/>